<dbReference type="InterPro" id="IPR033418">
    <property type="entry name" value="CHASE9"/>
</dbReference>
<evidence type="ECO:0000313" key="4">
    <source>
        <dbReference type="Proteomes" id="UP000250561"/>
    </source>
</evidence>
<gene>
    <name evidence="3" type="primary">yliE_3</name>
    <name evidence="3" type="ORF">NCTC11126_01362</name>
</gene>
<evidence type="ECO:0000256" key="1">
    <source>
        <dbReference type="SAM" id="Phobius"/>
    </source>
</evidence>
<dbReference type="Proteomes" id="UP000250561">
    <property type="component" value="Unassembled WGS sequence"/>
</dbReference>
<keyword evidence="1" id="KW-1133">Transmembrane helix</keyword>
<dbReference type="EMBL" id="UARS01000004">
    <property type="protein sequence ID" value="SPW40040.1"/>
    <property type="molecule type" value="Genomic_DNA"/>
</dbReference>
<dbReference type="GO" id="GO:0071111">
    <property type="term" value="F:cyclic-guanylate-specific phosphodiesterase activity"/>
    <property type="evidence" value="ECO:0007669"/>
    <property type="project" value="UniProtKB-EC"/>
</dbReference>
<keyword evidence="1" id="KW-0812">Transmembrane</keyword>
<dbReference type="Pfam" id="PF17153">
    <property type="entry name" value="CHASE9"/>
    <property type="match status" value="1"/>
</dbReference>
<evidence type="ECO:0000313" key="3">
    <source>
        <dbReference type="EMBL" id="SPW40040.1"/>
    </source>
</evidence>
<feature type="domain" description="Periplasmic sensor" evidence="2">
    <location>
        <begin position="90"/>
        <end position="186"/>
    </location>
</feature>
<keyword evidence="3" id="KW-0378">Hydrolase</keyword>
<reference evidence="3 4" key="1">
    <citation type="submission" date="2018-06" db="EMBL/GenBank/DDBJ databases">
        <authorList>
            <consortium name="Pathogen Informatics"/>
            <person name="Doyle S."/>
        </authorList>
    </citation>
    <scope>NUCLEOTIDE SEQUENCE [LARGE SCALE GENOMIC DNA]</scope>
    <source>
        <strain evidence="3 4">NCTC11126</strain>
    </source>
</reference>
<keyword evidence="1" id="KW-0472">Membrane</keyword>
<accession>A0A2X1IYX0</accession>
<proteinExistence type="predicted"/>
<dbReference type="EC" id="3.1.4.52" evidence="3"/>
<feature type="transmembrane region" description="Helical" evidence="1">
    <location>
        <begin position="65"/>
        <end position="87"/>
    </location>
</feature>
<evidence type="ECO:0000259" key="2">
    <source>
        <dbReference type="Pfam" id="PF17153"/>
    </source>
</evidence>
<sequence length="197" mass="22910">MLERVITSQEIIALSKCCNFLLIFVESGNLVKKPQQGTIFAAAQRSDSYFVKCINMLSLYEKIKIRLIILFLLAALSFIGLFFIINYQLVSERAVKRADSRFELIQKNVGYFFKDIERSALTLKDSLYLLKNTEEIQRAVILKMEMMPFLDSVGLVLDDNKYYLFSRRANDKIVVYHQEQVNGPACRRVRAGYFCRF</sequence>
<name>A0A2X1IYX0_ECOLX</name>
<dbReference type="AlphaFoldDB" id="A0A2X1IYX0"/>
<protein>
    <submittedName>
        <fullName evidence="3">Cyclic di-GMP phosphodiesterase</fullName>
        <ecNumber evidence="3">3.1.4.52</ecNumber>
    </submittedName>
</protein>
<organism evidence="3 4">
    <name type="scientific">Escherichia coli</name>
    <dbReference type="NCBI Taxonomy" id="562"/>
    <lineage>
        <taxon>Bacteria</taxon>
        <taxon>Pseudomonadati</taxon>
        <taxon>Pseudomonadota</taxon>
        <taxon>Gammaproteobacteria</taxon>
        <taxon>Enterobacterales</taxon>
        <taxon>Enterobacteriaceae</taxon>
        <taxon>Escherichia</taxon>
    </lineage>
</organism>